<dbReference type="InterPro" id="IPR015422">
    <property type="entry name" value="PyrdxlP-dep_Trfase_small"/>
</dbReference>
<evidence type="ECO:0000256" key="4">
    <source>
        <dbReference type="ARBA" id="ARBA00022679"/>
    </source>
</evidence>
<evidence type="ECO:0000256" key="6">
    <source>
        <dbReference type="ARBA" id="ARBA00023102"/>
    </source>
</evidence>
<evidence type="ECO:0000256" key="5">
    <source>
        <dbReference type="ARBA" id="ARBA00022898"/>
    </source>
</evidence>
<gene>
    <name evidence="9" type="primary">hisC_1</name>
    <name evidence="7" type="synonym">hisC</name>
    <name evidence="9" type="ORF">EMLJLAPB_00486</name>
</gene>
<dbReference type="InterPro" id="IPR015421">
    <property type="entry name" value="PyrdxlP-dep_Trfase_major"/>
</dbReference>
<evidence type="ECO:0000259" key="8">
    <source>
        <dbReference type="Pfam" id="PF00155"/>
    </source>
</evidence>
<feature type="modified residue" description="N6-(pyridoxal phosphate)lysine" evidence="7">
    <location>
        <position position="224"/>
    </location>
</feature>
<evidence type="ECO:0000313" key="9">
    <source>
        <dbReference type="EMBL" id="CAD6493229.1"/>
    </source>
</evidence>
<dbReference type="InterPro" id="IPR015424">
    <property type="entry name" value="PyrdxlP-dep_Trfase"/>
</dbReference>
<feature type="domain" description="Aminotransferase class I/classII large" evidence="8">
    <location>
        <begin position="37"/>
        <end position="357"/>
    </location>
</feature>
<dbReference type="AlphaFoldDB" id="A0A811TCQ6"/>
<protein>
    <recommendedName>
        <fullName evidence="7">Histidinol-phosphate aminotransferase</fullName>
        <ecNumber evidence="7">2.6.1.9</ecNumber>
    </recommendedName>
    <alternativeName>
        <fullName evidence="7">Imidazole acetol-phosphate transaminase</fullName>
    </alternativeName>
</protein>
<keyword evidence="6 7" id="KW-0368">Histidine biosynthesis</keyword>
<dbReference type="GO" id="GO:0030170">
    <property type="term" value="F:pyridoxal phosphate binding"/>
    <property type="evidence" value="ECO:0007669"/>
    <property type="project" value="InterPro"/>
</dbReference>
<dbReference type="Gene3D" id="3.90.1150.10">
    <property type="entry name" value="Aspartate Aminotransferase, domain 1"/>
    <property type="match status" value="1"/>
</dbReference>
<dbReference type="GO" id="GO:0004400">
    <property type="term" value="F:histidinol-phosphate transaminase activity"/>
    <property type="evidence" value="ECO:0007669"/>
    <property type="project" value="UniProtKB-UniRule"/>
</dbReference>
<dbReference type="EMBL" id="CAJHIS010000010">
    <property type="protein sequence ID" value="CAD6493229.1"/>
    <property type="molecule type" value="Genomic_DNA"/>
</dbReference>
<dbReference type="PANTHER" id="PTHR42885">
    <property type="entry name" value="HISTIDINOL-PHOSPHATE AMINOTRANSFERASE-RELATED"/>
    <property type="match status" value="1"/>
</dbReference>
<keyword evidence="4 7" id="KW-0808">Transferase</keyword>
<dbReference type="PROSITE" id="PS00599">
    <property type="entry name" value="AA_TRANSFER_CLASS_2"/>
    <property type="match status" value="1"/>
</dbReference>
<dbReference type="HAMAP" id="MF_01023">
    <property type="entry name" value="HisC_aminotrans_2"/>
    <property type="match status" value="1"/>
</dbReference>
<comment type="catalytic activity">
    <reaction evidence="7">
        <text>L-histidinol phosphate + 2-oxoglutarate = 3-(imidazol-4-yl)-2-oxopropyl phosphate + L-glutamate</text>
        <dbReference type="Rhea" id="RHEA:23744"/>
        <dbReference type="ChEBI" id="CHEBI:16810"/>
        <dbReference type="ChEBI" id="CHEBI:29985"/>
        <dbReference type="ChEBI" id="CHEBI:57766"/>
        <dbReference type="ChEBI" id="CHEBI:57980"/>
        <dbReference type="EC" id="2.6.1.9"/>
    </reaction>
</comment>
<proteinExistence type="inferred from homology"/>
<dbReference type="EC" id="2.6.1.9" evidence="7"/>
<accession>A0A811TCQ6</accession>
<evidence type="ECO:0000256" key="2">
    <source>
        <dbReference type="ARBA" id="ARBA00022576"/>
    </source>
</evidence>
<dbReference type="PANTHER" id="PTHR42885:SF2">
    <property type="entry name" value="HISTIDINOL-PHOSPHATE AMINOTRANSFERASE"/>
    <property type="match status" value="1"/>
</dbReference>
<organism evidence="9 10">
    <name type="scientific">Candidatus Argoarchaeum ethanivorans</name>
    <dbReference type="NCBI Taxonomy" id="2608793"/>
    <lineage>
        <taxon>Archaea</taxon>
        <taxon>Methanobacteriati</taxon>
        <taxon>Methanobacteriota</taxon>
        <taxon>Stenosarchaea group</taxon>
        <taxon>Methanomicrobia</taxon>
        <taxon>Methanosarcinales</taxon>
        <taxon>Methanosarcinales incertae sedis</taxon>
        <taxon>GOM Arc I cluster</taxon>
        <taxon>Candidatus Argoarchaeum</taxon>
    </lineage>
</organism>
<dbReference type="InterPro" id="IPR001917">
    <property type="entry name" value="Aminotrans_II_pyridoxalP_BS"/>
</dbReference>
<name>A0A811TCQ6_9EURY</name>
<dbReference type="UniPathway" id="UPA00031">
    <property type="reaction ID" value="UER00012"/>
</dbReference>
<comment type="caution">
    <text evidence="9">The sequence shown here is derived from an EMBL/GenBank/DDBJ whole genome shotgun (WGS) entry which is preliminary data.</text>
</comment>
<dbReference type="GO" id="GO:0000105">
    <property type="term" value="P:L-histidine biosynthetic process"/>
    <property type="evidence" value="ECO:0007669"/>
    <property type="project" value="UniProtKB-UniRule"/>
</dbReference>
<dbReference type="Gene3D" id="3.40.640.10">
    <property type="entry name" value="Type I PLP-dependent aspartate aminotransferase-like (Major domain)"/>
    <property type="match status" value="1"/>
</dbReference>
<dbReference type="NCBIfam" id="TIGR01141">
    <property type="entry name" value="hisC"/>
    <property type="match status" value="1"/>
</dbReference>
<evidence type="ECO:0000256" key="3">
    <source>
        <dbReference type="ARBA" id="ARBA00022605"/>
    </source>
</evidence>
<evidence type="ECO:0000256" key="7">
    <source>
        <dbReference type="HAMAP-Rule" id="MF_01023"/>
    </source>
</evidence>
<dbReference type="InterPro" id="IPR005861">
    <property type="entry name" value="HisP_aminotrans"/>
</dbReference>
<dbReference type="SUPFAM" id="SSF53383">
    <property type="entry name" value="PLP-dependent transferases"/>
    <property type="match status" value="1"/>
</dbReference>
<dbReference type="Pfam" id="PF00155">
    <property type="entry name" value="Aminotran_1_2"/>
    <property type="match status" value="1"/>
</dbReference>
<dbReference type="Proteomes" id="UP000634805">
    <property type="component" value="Unassembled WGS sequence"/>
</dbReference>
<reference evidence="9" key="1">
    <citation type="submission" date="2020-10" db="EMBL/GenBank/DDBJ databases">
        <authorList>
            <person name="Hahn C.J."/>
            <person name="Laso-Perez R."/>
            <person name="Vulcano F."/>
            <person name="Vaziourakis K.-M."/>
            <person name="Stokke R."/>
            <person name="Steen I.H."/>
            <person name="Teske A."/>
            <person name="Boetius A."/>
            <person name="Liebeke M."/>
            <person name="Amann R."/>
            <person name="Knittel K."/>
        </authorList>
    </citation>
    <scope>NUCLEOTIDE SEQUENCE</scope>
    <source>
        <strain evidence="9">Gfbio:e3339647-f889-4370-9287-4fb5cb688e4c:AG392D22_GoMArc1</strain>
    </source>
</reference>
<comment type="pathway">
    <text evidence="7">Amino-acid biosynthesis; L-histidine biosynthesis; L-histidine from 5-phospho-alpha-D-ribose 1-diphosphate: step 7/9.</text>
</comment>
<keyword evidence="3 7" id="KW-0028">Amino-acid biosynthesis</keyword>
<evidence type="ECO:0000313" key="10">
    <source>
        <dbReference type="Proteomes" id="UP000634805"/>
    </source>
</evidence>
<comment type="similarity">
    <text evidence="7">Belongs to the class-II pyridoxal-phosphate-dependent aminotransferase family. Histidinol-phosphate aminotransferase subfamily.</text>
</comment>
<evidence type="ECO:0000256" key="1">
    <source>
        <dbReference type="ARBA" id="ARBA00001933"/>
    </source>
</evidence>
<keyword evidence="2 7" id="KW-0032">Aminotransferase</keyword>
<sequence>MSKCAKHIRSTISQINKYVPGKSIEEVGAQYGCSPANILKLGSNENQLGPSKKAIEAIKYISKSVHLYPDIDSTLLENELSEYTGLPVNNLVVSGCGMDGVIDTLMRLFMREGKKGIISTPTFSYYNIAILANGGTPVFIPRRDDFSIKVNHIIEAAVDASIIFLCSPNNPTGNQIPEKDLRRIVESVDSVVFLDEAYVEFADANFIHLVREYDNLIVGRTFSKAFGLAGLRLGYAAMPEEIQREYRKVATPFSVSKVAEYAGVAALRDTEHLKKSIGMVKKGRLQLSEQLNLKTYQTEANFILTNTYPYLASDVAVKLLKDGIIIRDCTSFGGAGKYLVRITIGTEEQNQAVINALNEIV</sequence>
<dbReference type="CDD" id="cd00609">
    <property type="entry name" value="AAT_like"/>
    <property type="match status" value="1"/>
</dbReference>
<dbReference type="InterPro" id="IPR004839">
    <property type="entry name" value="Aminotransferase_I/II_large"/>
</dbReference>
<keyword evidence="5 7" id="KW-0663">Pyridoxal phosphate</keyword>
<comment type="cofactor">
    <cofactor evidence="1 7">
        <name>pyridoxal 5'-phosphate</name>
        <dbReference type="ChEBI" id="CHEBI:597326"/>
    </cofactor>
</comment>